<evidence type="ECO:0000256" key="2">
    <source>
        <dbReference type="SAM" id="SignalP"/>
    </source>
</evidence>
<reference evidence="3" key="1">
    <citation type="submission" date="2023-07" db="EMBL/GenBank/DDBJ databases">
        <title>Sorghum-associated microbial communities from plants grown in Nebraska, USA.</title>
        <authorList>
            <person name="Schachtman D."/>
        </authorList>
    </citation>
    <scope>NUCLEOTIDE SEQUENCE</scope>
    <source>
        <strain evidence="3">DS3315</strain>
    </source>
</reference>
<comment type="caution">
    <text evidence="3">The sequence shown here is derived from an EMBL/GenBank/DDBJ whole genome shotgun (WGS) entry which is preliminary data.</text>
</comment>
<accession>A0AAW8EE67</accession>
<dbReference type="EMBL" id="JAUSRV010000006">
    <property type="protein sequence ID" value="MDP9971461.1"/>
    <property type="molecule type" value="Genomic_DNA"/>
</dbReference>
<dbReference type="Proteomes" id="UP001224845">
    <property type="component" value="Unassembled WGS sequence"/>
</dbReference>
<dbReference type="PIRSF" id="PIRSF017082">
    <property type="entry name" value="YflP"/>
    <property type="match status" value="1"/>
</dbReference>
<name>A0AAW8EE67_VARPD</name>
<dbReference type="PROSITE" id="PS51318">
    <property type="entry name" value="TAT"/>
    <property type="match status" value="1"/>
</dbReference>
<organism evidence="3 4">
    <name type="scientific">Variovorax paradoxus</name>
    <dbReference type="NCBI Taxonomy" id="34073"/>
    <lineage>
        <taxon>Bacteria</taxon>
        <taxon>Pseudomonadati</taxon>
        <taxon>Pseudomonadota</taxon>
        <taxon>Betaproteobacteria</taxon>
        <taxon>Burkholderiales</taxon>
        <taxon>Comamonadaceae</taxon>
        <taxon>Variovorax</taxon>
    </lineage>
</organism>
<keyword evidence="2" id="KW-0732">Signal</keyword>
<dbReference type="Gene3D" id="3.40.190.150">
    <property type="entry name" value="Bordetella uptake gene, domain 1"/>
    <property type="match status" value="1"/>
</dbReference>
<dbReference type="InterPro" id="IPR042100">
    <property type="entry name" value="Bug_dom1"/>
</dbReference>
<dbReference type="PANTHER" id="PTHR42928:SF5">
    <property type="entry name" value="BLR1237 PROTEIN"/>
    <property type="match status" value="1"/>
</dbReference>
<feature type="chain" id="PRO_5043353331" evidence="2">
    <location>
        <begin position="31"/>
        <end position="331"/>
    </location>
</feature>
<keyword evidence="3" id="KW-0675">Receptor</keyword>
<gene>
    <name evidence="3" type="ORF">J2W39_002698</name>
</gene>
<dbReference type="RefSeq" id="WP_012746828.1">
    <property type="nucleotide sequence ID" value="NZ_CAIGKF010000023.1"/>
</dbReference>
<comment type="similarity">
    <text evidence="1">Belongs to the UPF0065 (bug) family.</text>
</comment>
<dbReference type="SUPFAM" id="SSF53850">
    <property type="entry name" value="Periplasmic binding protein-like II"/>
    <property type="match status" value="1"/>
</dbReference>
<dbReference type="Gene3D" id="3.40.190.10">
    <property type="entry name" value="Periplasmic binding protein-like II"/>
    <property type="match status" value="1"/>
</dbReference>
<dbReference type="PANTHER" id="PTHR42928">
    <property type="entry name" value="TRICARBOXYLATE-BINDING PROTEIN"/>
    <property type="match status" value="1"/>
</dbReference>
<sequence>MKFTRREAARAAAAIAASGLALLAAGGAMAQAWPGRPITIVVSYPAGGDTDAVARIYAEKLSLRIGQPVLVDNRPGASGMIGNAWVAKAAPDGYTLLFTPSTFPIAQHVLKAGPGVAHDVVKDFTPIVKTGNIPLLLVTAPSTGIKNVAQLVADARAGKALSYGTPGAGSPMHIAGELFNKDAGTQIAHAPYRGVAPVVNDALGGHVGVGWITPGAVAGHIAGGKLVALAVAERQRTKLMPAVPTLIELGYKDVDVSAWMGLLGPKGMPVELVQALNRHFNEVLKMPDVQARMAALGIEPIGGAPSVLAQQIADDDQRFGKLVKEFGIRAE</sequence>
<protein>
    <submittedName>
        <fullName evidence="3">Tripartite-type tricarboxylate transporter receptor subunit TctC</fullName>
    </submittedName>
</protein>
<dbReference type="CDD" id="cd13578">
    <property type="entry name" value="PBP2_Bug27"/>
    <property type="match status" value="1"/>
</dbReference>
<dbReference type="GeneID" id="99713289"/>
<dbReference type="Pfam" id="PF03401">
    <property type="entry name" value="TctC"/>
    <property type="match status" value="1"/>
</dbReference>
<evidence type="ECO:0000256" key="1">
    <source>
        <dbReference type="ARBA" id="ARBA00006987"/>
    </source>
</evidence>
<feature type="signal peptide" evidence="2">
    <location>
        <begin position="1"/>
        <end position="30"/>
    </location>
</feature>
<dbReference type="InterPro" id="IPR006311">
    <property type="entry name" value="TAT_signal"/>
</dbReference>
<dbReference type="InterPro" id="IPR005064">
    <property type="entry name" value="BUG"/>
</dbReference>
<evidence type="ECO:0000313" key="4">
    <source>
        <dbReference type="Proteomes" id="UP001224845"/>
    </source>
</evidence>
<proteinExistence type="inferred from homology"/>
<evidence type="ECO:0000313" key="3">
    <source>
        <dbReference type="EMBL" id="MDP9971461.1"/>
    </source>
</evidence>
<dbReference type="AlphaFoldDB" id="A0AAW8EE67"/>